<feature type="compositionally biased region" description="Basic and acidic residues" evidence="1">
    <location>
        <begin position="50"/>
        <end position="59"/>
    </location>
</feature>
<evidence type="ECO:0000313" key="5">
    <source>
        <dbReference type="RefSeq" id="XP_010259277.1"/>
    </source>
</evidence>
<dbReference type="AlphaFoldDB" id="A0A1U8AC35"/>
<dbReference type="Proteomes" id="UP000189703">
    <property type="component" value="Unplaced"/>
</dbReference>
<keyword evidence="2" id="KW-1133">Transmembrane helix</keyword>
<reference evidence="4 5" key="1">
    <citation type="submission" date="2025-04" db="UniProtKB">
        <authorList>
            <consortium name="RefSeq"/>
        </authorList>
    </citation>
    <scope>IDENTIFICATION</scope>
</reference>
<name>A0A1U8AC35_NELNU</name>
<organism evidence="3 4">
    <name type="scientific">Nelumbo nucifera</name>
    <name type="common">Sacred lotus</name>
    <dbReference type="NCBI Taxonomy" id="4432"/>
    <lineage>
        <taxon>Eukaryota</taxon>
        <taxon>Viridiplantae</taxon>
        <taxon>Streptophyta</taxon>
        <taxon>Embryophyta</taxon>
        <taxon>Tracheophyta</taxon>
        <taxon>Spermatophyta</taxon>
        <taxon>Magnoliopsida</taxon>
        <taxon>Proteales</taxon>
        <taxon>Nelumbonaceae</taxon>
        <taxon>Nelumbo</taxon>
    </lineage>
</organism>
<dbReference type="KEGG" id="nnu:104598768"/>
<dbReference type="eggNOG" id="ENOG502QPVJ">
    <property type="taxonomic scope" value="Eukaryota"/>
</dbReference>
<gene>
    <name evidence="4 5" type="primary">LOC104598768</name>
</gene>
<dbReference type="OMA" id="ECHKWRA"/>
<dbReference type="PANTHER" id="PTHR31170:SF25">
    <property type="entry name" value="BNAA09G04570D PROTEIN"/>
    <property type="match status" value="1"/>
</dbReference>
<dbReference type="RefSeq" id="XP_010259277.1">
    <property type="nucleotide sequence ID" value="XM_010260975.2"/>
</dbReference>
<dbReference type="Pfam" id="PF03140">
    <property type="entry name" value="DUF247"/>
    <property type="match status" value="1"/>
</dbReference>
<evidence type="ECO:0000313" key="4">
    <source>
        <dbReference type="RefSeq" id="XP_010259276.1"/>
    </source>
</evidence>
<feature type="region of interest" description="Disordered" evidence="1">
    <location>
        <begin position="25"/>
        <end position="68"/>
    </location>
</feature>
<keyword evidence="2" id="KW-0472">Membrane</keyword>
<keyword evidence="2" id="KW-0812">Transmembrane</keyword>
<keyword evidence="3" id="KW-1185">Reference proteome</keyword>
<dbReference type="GeneID" id="104598768"/>
<dbReference type="RefSeq" id="XP_010259276.1">
    <property type="nucleotide sequence ID" value="XM_010260974.2"/>
</dbReference>
<proteinExistence type="predicted"/>
<evidence type="ECO:0000313" key="3">
    <source>
        <dbReference type="Proteomes" id="UP000189703"/>
    </source>
</evidence>
<evidence type="ECO:0000256" key="2">
    <source>
        <dbReference type="SAM" id="Phobius"/>
    </source>
</evidence>
<protein>
    <submittedName>
        <fullName evidence="4 5">UPF0481 protein At3g47200-like</fullName>
    </submittedName>
</protein>
<evidence type="ECO:0000256" key="1">
    <source>
        <dbReference type="SAM" id="MobiDB-lite"/>
    </source>
</evidence>
<dbReference type="PANTHER" id="PTHR31170">
    <property type="entry name" value="BNAC04G53230D PROTEIN"/>
    <property type="match status" value="1"/>
</dbReference>
<sequence length="507" mass="58162">MTIPELKVRTRKLSVGGFVLVASPRRRKVAAQSRREQAGSSRSVQEDENERGLEDKQKEANPNSQNTAQDWIITIKERLDQVPASASEGGQSSLHRSIFRVPRNLREMDQKAYVPQIVSIGPYHHGKARLQEMEKQKWRLLRHVLERTSHPVELYLEAMVGLEEKARQCYSKPIDNMDSREFVEMMLLDACFILELLNASVKGIIHCGYSWGDPVFTSRGVVPCIQRDLLMLENQLPLFVLDRLFALTCDPNETTESVSQLALEFFDSVIPGCRNQQHELKNGNDPGLHLLHVVRQCLLPSSSKHSFQRIPSSIRQRNKHKPQLMTHCVTMLRDAGVKFRKNESTKFMDIKFKKGILYIPPLVIHDSTKSIFLNLMAFEQCYPHCSNHVTSYVNFMDGLVNSPQDVGYLRYRGIIDHGLGNEEEVADLLNRLCREVAFDINDCYLSGVSFDLNRYFEHKWHAWRASLKHDYFNSPWAIISLLAAIFLIGLTLTQTVYGILAYYAPLF</sequence>
<dbReference type="OrthoDB" id="658695at2759"/>
<feature type="transmembrane region" description="Helical" evidence="2">
    <location>
        <begin position="476"/>
        <end position="504"/>
    </location>
</feature>
<accession>A0A1U8AC35</accession>
<dbReference type="InterPro" id="IPR004158">
    <property type="entry name" value="DUF247_pln"/>
</dbReference>